<evidence type="ECO:0000256" key="7">
    <source>
        <dbReference type="PIRSR" id="PIRSR600183-50"/>
    </source>
</evidence>
<keyword evidence="3 5" id="KW-0663">Pyridoxal phosphate</keyword>
<evidence type="ECO:0000313" key="12">
    <source>
        <dbReference type="Proteomes" id="UP000095228"/>
    </source>
</evidence>
<evidence type="ECO:0000256" key="4">
    <source>
        <dbReference type="ARBA" id="ARBA00023239"/>
    </source>
</evidence>
<feature type="binding site" evidence="5">
    <location>
        <position position="291"/>
    </location>
    <ligand>
        <name>substrate</name>
    </ligand>
</feature>
<gene>
    <name evidence="5 11" type="primary">lysA</name>
    <name evidence="11" type="ORF">Verru16b_00806</name>
</gene>
<dbReference type="GO" id="GO:0009089">
    <property type="term" value="P:lysine biosynthetic process via diaminopimelate"/>
    <property type="evidence" value="ECO:0007669"/>
    <property type="project" value="UniProtKB-UniRule"/>
</dbReference>
<evidence type="ECO:0000259" key="9">
    <source>
        <dbReference type="Pfam" id="PF00278"/>
    </source>
</evidence>
<feature type="binding site" evidence="5">
    <location>
        <position position="331"/>
    </location>
    <ligand>
        <name>substrate</name>
    </ligand>
</feature>
<keyword evidence="5" id="KW-0028">Amino-acid biosynthesis</keyword>
<dbReference type="PANTHER" id="PTHR43727:SF2">
    <property type="entry name" value="GROUP IV DECARBOXYLASE"/>
    <property type="match status" value="1"/>
</dbReference>
<dbReference type="InterPro" id="IPR000183">
    <property type="entry name" value="Orn/DAP/Arg_de-COase"/>
</dbReference>
<dbReference type="EMBL" id="CP016094">
    <property type="protein sequence ID" value="AOS43751.1"/>
    <property type="molecule type" value="Genomic_DNA"/>
</dbReference>
<feature type="domain" description="Orn/DAP/Arg decarboxylase 2 C-terminal" evidence="9">
    <location>
        <begin position="30"/>
        <end position="385"/>
    </location>
</feature>
<dbReference type="PRINTS" id="PR01179">
    <property type="entry name" value="ODADCRBXLASE"/>
</dbReference>
<feature type="binding site" evidence="5">
    <location>
        <begin position="288"/>
        <end position="291"/>
    </location>
    <ligand>
        <name>pyridoxal 5'-phosphate</name>
        <dbReference type="ChEBI" id="CHEBI:597326"/>
    </ligand>
</feature>
<feature type="binding site" evidence="5">
    <location>
        <position position="238"/>
    </location>
    <ligand>
        <name>pyridoxal 5'-phosphate</name>
        <dbReference type="ChEBI" id="CHEBI:597326"/>
    </ligand>
</feature>
<feature type="active site" description="Proton donor" evidence="7">
    <location>
        <position position="358"/>
    </location>
</feature>
<dbReference type="GO" id="GO:0008836">
    <property type="term" value="F:diaminopimelate decarboxylase activity"/>
    <property type="evidence" value="ECO:0007669"/>
    <property type="project" value="UniProtKB-UniRule"/>
</dbReference>
<dbReference type="PATRIC" id="fig|1838286.3.peg.814"/>
<dbReference type="GO" id="GO:0030170">
    <property type="term" value="F:pyridoxal phosphate binding"/>
    <property type="evidence" value="ECO:0007669"/>
    <property type="project" value="UniProtKB-UniRule"/>
</dbReference>
<feature type="modified residue" description="N6-(pyridoxal phosphate)lysine" evidence="5 7">
    <location>
        <position position="60"/>
    </location>
</feature>
<dbReference type="EC" id="4.1.1.20" evidence="5 6"/>
<dbReference type="Gene3D" id="3.20.20.10">
    <property type="entry name" value="Alanine racemase"/>
    <property type="match status" value="1"/>
</dbReference>
<proteinExistence type="inferred from homology"/>
<dbReference type="AlphaFoldDB" id="A0A1D8AS81"/>
<evidence type="ECO:0000256" key="5">
    <source>
        <dbReference type="HAMAP-Rule" id="MF_02120"/>
    </source>
</evidence>
<protein>
    <recommendedName>
        <fullName evidence="5 6">Diaminopimelate decarboxylase</fullName>
        <shortName evidence="5">DAP decarboxylase</shortName>
        <shortName evidence="5">DAPDC</shortName>
        <ecNumber evidence="5 6">4.1.1.20</ecNumber>
    </recommendedName>
</protein>
<dbReference type="OrthoDB" id="9802241at2"/>
<accession>A0A1D8AS81</accession>
<feature type="domain" description="Orn/DAP/Arg decarboxylase 2 N-terminal" evidence="10">
    <location>
        <begin position="36"/>
        <end position="294"/>
    </location>
</feature>
<reference evidence="11 12" key="1">
    <citation type="submission" date="2016-06" db="EMBL/GenBank/DDBJ databases">
        <title>Three novel species with peptidoglycan cell walls form the new genus Lacunisphaera gen. nov. in the family Opitutaceae of the verrucomicrobial subdivision 4.</title>
        <authorList>
            <person name="Rast P."/>
            <person name="Gloeckner I."/>
            <person name="Jogler M."/>
            <person name="Boedeker C."/>
            <person name="Jeske O."/>
            <person name="Wiegand S."/>
            <person name="Reinhardt R."/>
            <person name="Schumann P."/>
            <person name="Rohde M."/>
            <person name="Spring S."/>
            <person name="Gloeckner F.O."/>
            <person name="Jogler C."/>
        </authorList>
    </citation>
    <scope>NUCLEOTIDE SEQUENCE [LARGE SCALE GENOMIC DNA]</scope>
    <source>
        <strain evidence="11 12">IG16b</strain>
    </source>
</reference>
<dbReference type="FunFam" id="3.20.20.10:FF:000003">
    <property type="entry name" value="Diaminopimelate decarboxylase"/>
    <property type="match status" value="1"/>
</dbReference>
<dbReference type="STRING" id="1838286.Verru16b_00806"/>
<evidence type="ECO:0000256" key="6">
    <source>
        <dbReference type="NCBIfam" id="TIGR01048"/>
    </source>
</evidence>
<sequence length="435" mass="46616">MHHFHYAGQKLHCESVDLAAIAQLHGTPTYVYSAQTIADNYRRLASSLTGLDLQICYAMKANSNLAVLRHFANLGAAFDLVSGGELRRVAAAGGDTTRSVFAGVGKSEAEIRLALETGVFGFHVESEPELARINHVAGQLGRKAPIAIRINPDVDAKTHAKITTGKSDNKFGIPLKHAAAAYAAAAQFPHLELKGVQMHIGSQLTSVTPFAEAVAKVVPFVAELKKLYGITYFSIGGGIGIIYQDALASGSQAWWDAQPEAERPLTPEAYGAALTPLLAPLGLKILLEPGRFLVGNAGILLSRVEYLKRGAAKNFLVVDAAMNDLVRPAMYEAYHEIVPLTRDTTRAALKADIVGPICESGDCFAKDRTLQAVGEGELIAFMSAGAYGYTMASRYNTRGQVAEVLVSGSRFELVNVRESFETMVAGEKIPGFLKI</sequence>
<evidence type="ECO:0000256" key="3">
    <source>
        <dbReference type="ARBA" id="ARBA00022898"/>
    </source>
</evidence>
<dbReference type="InterPro" id="IPR022643">
    <property type="entry name" value="De-COase2_C"/>
</dbReference>
<dbReference type="KEGG" id="obg:Verru16b_00806"/>
<feature type="binding site" evidence="5">
    <location>
        <position position="359"/>
    </location>
    <ligand>
        <name>substrate</name>
    </ligand>
</feature>
<feature type="binding site" evidence="5">
    <location>
        <position position="327"/>
    </location>
    <ligand>
        <name>substrate</name>
    </ligand>
</feature>
<evidence type="ECO:0000256" key="2">
    <source>
        <dbReference type="ARBA" id="ARBA00022793"/>
    </source>
</evidence>
<evidence type="ECO:0000313" key="11">
    <source>
        <dbReference type="EMBL" id="AOS43751.1"/>
    </source>
</evidence>
<dbReference type="InterPro" id="IPR002986">
    <property type="entry name" value="DAP_deCOOHase_LysA"/>
</dbReference>
<dbReference type="RefSeq" id="WP_069961078.1">
    <property type="nucleotide sequence ID" value="NZ_CP016094.1"/>
</dbReference>
<evidence type="ECO:0000256" key="8">
    <source>
        <dbReference type="RuleBase" id="RU003738"/>
    </source>
</evidence>
<organism evidence="11 12">
    <name type="scientific">Lacunisphaera limnophila</name>
    <dbReference type="NCBI Taxonomy" id="1838286"/>
    <lineage>
        <taxon>Bacteria</taxon>
        <taxon>Pseudomonadati</taxon>
        <taxon>Verrucomicrobiota</taxon>
        <taxon>Opitutia</taxon>
        <taxon>Opitutales</taxon>
        <taxon>Opitutaceae</taxon>
        <taxon>Lacunisphaera</taxon>
    </lineage>
</organism>
<comment type="function">
    <text evidence="5">Specifically catalyzes the decarboxylation of meso-diaminopimelate (meso-DAP) to L-lysine.</text>
</comment>
<comment type="pathway">
    <text evidence="5 8">Amino-acid biosynthesis; L-lysine biosynthesis via DAP pathway; L-lysine from DL-2,6-diaminopimelate: step 1/1.</text>
</comment>
<comment type="cofactor">
    <cofactor evidence="1 5 7 8">
        <name>pyridoxal 5'-phosphate</name>
        <dbReference type="ChEBI" id="CHEBI:597326"/>
    </cofactor>
</comment>
<dbReference type="Pfam" id="PF02784">
    <property type="entry name" value="Orn_Arg_deC_N"/>
    <property type="match status" value="1"/>
</dbReference>
<dbReference type="CDD" id="cd06828">
    <property type="entry name" value="PLPDE_III_DapDC"/>
    <property type="match status" value="1"/>
</dbReference>
<feature type="binding site" evidence="5">
    <location>
        <position position="387"/>
    </location>
    <ligand>
        <name>pyridoxal 5'-phosphate</name>
        <dbReference type="ChEBI" id="CHEBI:597326"/>
    </ligand>
</feature>
<dbReference type="Proteomes" id="UP000095228">
    <property type="component" value="Chromosome"/>
</dbReference>
<name>A0A1D8AS81_9BACT</name>
<dbReference type="SUPFAM" id="SSF50621">
    <property type="entry name" value="Alanine racemase C-terminal domain-like"/>
    <property type="match status" value="1"/>
</dbReference>
<dbReference type="InterPro" id="IPR022644">
    <property type="entry name" value="De-COase2_N"/>
</dbReference>
<dbReference type="SUPFAM" id="SSF51419">
    <property type="entry name" value="PLP-binding barrel"/>
    <property type="match status" value="1"/>
</dbReference>
<dbReference type="Gene3D" id="2.40.37.10">
    <property type="entry name" value="Lyase, Ornithine Decarboxylase, Chain A, domain 1"/>
    <property type="match status" value="1"/>
</dbReference>
<dbReference type="PRINTS" id="PR01181">
    <property type="entry name" value="DAPDCRBXLASE"/>
</dbReference>
<dbReference type="PANTHER" id="PTHR43727">
    <property type="entry name" value="DIAMINOPIMELATE DECARBOXYLASE"/>
    <property type="match status" value="1"/>
</dbReference>
<comment type="similarity">
    <text evidence="5">Belongs to the Orn/Lys/Arg decarboxylase class-II family. LysA subfamily.</text>
</comment>
<dbReference type="NCBIfam" id="TIGR01048">
    <property type="entry name" value="lysA"/>
    <property type="match status" value="1"/>
</dbReference>
<dbReference type="HAMAP" id="MF_02120">
    <property type="entry name" value="LysA"/>
    <property type="match status" value="1"/>
</dbReference>
<evidence type="ECO:0000256" key="1">
    <source>
        <dbReference type="ARBA" id="ARBA00001933"/>
    </source>
</evidence>
<evidence type="ECO:0000259" key="10">
    <source>
        <dbReference type="Pfam" id="PF02784"/>
    </source>
</evidence>
<keyword evidence="12" id="KW-1185">Reference proteome</keyword>
<dbReference type="InterPro" id="IPR009006">
    <property type="entry name" value="Ala_racemase/Decarboxylase_C"/>
</dbReference>
<keyword evidence="4 5" id="KW-0456">Lyase</keyword>
<dbReference type="UniPathway" id="UPA00034">
    <property type="reaction ID" value="UER00027"/>
</dbReference>
<dbReference type="InterPro" id="IPR029066">
    <property type="entry name" value="PLP-binding_barrel"/>
</dbReference>
<dbReference type="Pfam" id="PF00278">
    <property type="entry name" value="Orn_DAP_Arg_deC"/>
    <property type="match status" value="1"/>
</dbReference>
<comment type="catalytic activity">
    <reaction evidence="5 8">
        <text>meso-2,6-diaminopimelate + H(+) = L-lysine + CO2</text>
        <dbReference type="Rhea" id="RHEA:15101"/>
        <dbReference type="ChEBI" id="CHEBI:15378"/>
        <dbReference type="ChEBI" id="CHEBI:16526"/>
        <dbReference type="ChEBI" id="CHEBI:32551"/>
        <dbReference type="ChEBI" id="CHEBI:57791"/>
        <dbReference type="EC" id="4.1.1.20"/>
    </reaction>
</comment>
<keyword evidence="5 8" id="KW-0457">Lysine biosynthesis</keyword>
<comment type="subunit">
    <text evidence="5">Homodimer.</text>
</comment>
<feature type="binding site" evidence="5">
    <location>
        <position position="387"/>
    </location>
    <ligand>
        <name>substrate</name>
    </ligand>
</feature>
<keyword evidence="2 5" id="KW-0210">Decarboxylase</keyword>